<dbReference type="GO" id="GO:0050727">
    <property type="term" value="P:regulation of inflammatory response"/>
    <property type="evidence" value="ECO:0007669"/>
    <property type="project" value="Ensembl"/>
</dbReference>
<dbReference type="OMA" id="CGRKTPF"/>
<dbReference type="GO" id="GO:0060339">
    <property type="term" value="P:negative regulation of type I interferon-mediated signaling pathway"/>
    <property type="evidence" value="ECO:0007669"/>
    <property type="project" value="Ensembl"/>
</dbReference>
<dbReference type="PROSITE" id="PS50235">
    <property type="entry name" value="USP_3"/>
    <property type="match status" value="1"/>
</dbReference>
<dbReference type="GO" id="GO:0004843">
    <property type="term" value="F:cysteine-type deubiquitinase activity"/>
    <property type="evidence" value="ECO:0000318"/>
    <property type="project" value="GO_Central"/>
</dbReference>
<dbReference type="AlphaFoldDB" id="F6YP22"/>
<dbReference type="CDD" id="cd02257">
    <property type="entry name" value="Peptidase_C19"/>
    <property type="match status" value="1"/>
</dbReference>
<keyword evidence="3" id="KW-1185">Reference proteome</keyword>
<dbReference type="PROSITE" id="PS00973">
    <property type="entry name" value="USP_2"/>
    <property type="match status" value="1"/>
</dbReference>
<dbReference type="InterPro" id="IPR038765">
    <property type="entry name" value="Papain-like_cys_pep_sf"/>
</dbReference>
<dbReference type="InterPro" id="IPR018200">
    <property type="entry name" value="USP_CS"/>
</dbReference>
<feature type="domain" description="USP" evidence="1">
    <location>
        <begin position="13"/>
        <end position="310"/>
    </location>
</feature>
<organism evidence="2 3">
    <name type="scientific">Ornithorhynchus anatinus</name>
    <name type="common">Duckbill platypus</name>
    <dbReference type="NCBI Taxonomy" id="9258"/>
    <lineage>
        <taxon>Eukaryota</taxon>
        <taxon>Metazoa</taxon>
        <taxon>Chordata</taxon>
        <taxon>Craniata</taxon>
        <taxon>Vertebrata</taxon>
        <taxon>Euteleostomi</taxon>
        <taxon>Mammalia</taxon>
        <taxon>Monotremata</taxon>
        <taxon>Ornithorhynchidae</taxon>
        <taxon>Ornithorhynchus</taxon>
    </lineage>
</organism>
<reference evidence="2" key="1">
    <citation type="submission" date="2025-08" db="UniProtKB">
        <authorList>
            <consortium name="Ensembl"/>
        </authorList>
    </citation>
    <scope>IDENTIFICATION</scope>
    <source>
        <strain evidence="2">Glennie</strain>
    </source>
</reference>
<dbReference type="Gene3D" id="3.90.70.10">
    <property type="entry name" value="Cysteine proteinases"/>
    <property type="match status" value="1"/>
</dbReference>
<dbReference type="GO" id="GO:0031647">
    <property type="term" value="P:regulation of protein stability"/>
    <property type="evidence" value="ECO:0000318"/>
    <property type="project" value="GO_Central"/>
</dbReference>
<gene>
    <name evidence="2" type="primary">USP18</name>
</gene>
<dbReference type="GO" id="GO:0005634">
    <property type="term" value="C:nucleus"/>
    <property type="evidence" value="ECO:0000318"/>
    <property type="project" value="GO_Central"/>
</dbReference>
<dbReference type="GO" id="GO:0016579">
    <property type="term" value="P:protein deubiquitination"/>
    <property type="evidence" value="ECO:0007669"/>
    <property type="project" value="InterPro"/>
</dbReference>
<dbReference type="PROSITE" id="PS00972">
    <property type="entry name" value="USP_1"/>
    <property type="match status" value="1"/>
</dbReference>
<dbReference type="HOGENOM" id="CLU_062837_0_0_1"/>
<dbReference type="GO" id="GO:0060090">
    <property type="term" value="F:molecular adaptor activity"/>
    <property type="evidence" value="ECO:0007669"/>
    <property type="project" value="Ensembl"/>
</dbReference>
<dbReference type="GO" id="GO:0140374">
    <property type="term" value="P:antiviral innate immune response"/>
    <property type="evidence" value="ECO:0007669"/>
    <property type="project" value="Ensembl"/>
</dbReference>
<dbReference type="GO" id="GO:0005829">
    <property type="term" value="C:cytosol"/>
    <property type="evidence" value="ECO:0000318"/>
    <property type="project" value="GO_Central"/>
</dbReference>
<dbReference type="SUPFAM" id="SSF54001">
    <property type="entry name" value="Cysteine proteinases"/>
    <property type="match status" value="1"/>
</dbReference>
<dbReference type="Bgee" id="ENSOANG00000007420">
    <property type="expression patterns" value="Expressed in testis and 7 other cell types or tissues"/>
</dbReference>
<sequence>SERGREDHPTCPVGLYNIGQTCCLNSLLQVFFMNQGFTRILKRIQVPWGAEHQRQSIPYQLLLLLEKMQDSRRKAVQPLELAFCLQEHNVQRFVQHDAAELFQILWNLIRNQITDSELVERLNALYTIQVLESLLCLHCSLHSLRQSSLLTLSLPLFDDEKRPLKTVEDSLRCFFQPHKPLGLSKCEKCGEKTSKMQTLKLVSLPQTLTIHLQRFMLKNSETQKVSHPLHFPQSLNFSQILPTQHSTWDADCQYELFAVIAHAGTANFGHYCAYICNPDNGKWLCFNDSSVCWVTWEDIKCTYGKWNLHW</sequence>
<accession>F6YP22</accession>
<dbReference type="eggNOG" id="KOG1863">
    <property type="taxonomic scope" value="Eukaryota"/>
</dbReference>
<dbReference type="Pfam" id="PF00443">
    <property type="entry name" value="UCH"/>
    <property type="match status" value="1"/>
</dbReference>
<evidence type="ECO:0000313" key="3">
    <source>
        <dbReference type="Proteomes" id="UP000002279"/>
    </source>
</evidence>
<dbReference type="Ensembl" id="ENSOANT00000011815.3">
    <property type="protein sequence ID" value="ENSOANP00000011813.2"/>
    <property type="gene ID" value="ENSOANG00000007420.3"/>
</dbReference>
<dbReference type="GeneTree" id="ENSGT00940000161720"/>
<evidence type="ECO:0000259" key="1">
    <source>
        <dbReference type="PROSITE" id="PS50235"/>
    </source>
</evidence>
<dbReference type="PANTHER" id="PTHR24006">
    <property type="entry name" value="UBIQUITIN CARBOXYL-TERMINAL HYDROLASE"/>
    <property type="match status" value="1"/>
</dbReference>
<dbReference type="InterPro" id="IPR050164">
    <property type="entry name" value="Peptidase_C19"/>
</dbReference>
<dbReference type="Proteomes" id="UP000002279">
    <property type="component" value="Unplaced"/>
</dbReference>
<name>F6YP22_ORNAN</name>
<reference evidence="2" key="2">
    <citation type="submission" date="2025-09" db="UniProtKB">
        <authorList>
            <consortium name="Ensembl"/>
        </authorList>
    </citation>
    <scope>IDENTIFICATION</scope>
    <source>
        <strain evidence="2">Glennie</strain>
    </source>
</reference>
<dbReference type="PANTHER" id="PTHR24006:SF796">
    <property type="entry name" value="UBL CARBOXYL-TERMINAL HYDROLASE 18-RELATED"/>
    <property type="match status" value="1"/>
</dbReference>
<evidence type="ECO:0000313" key="2">
    <source>
        <dbReference type="Ensembl" id="ENSOANP00000011813.2"/>
    </source>
</evidence>
<dbReference type="STRING" id="9258.ENSOANP00000011813"/>
<dbReference type="InParanoid" id="F6YP22"/>
<dbReference type="InterPro" id="IPR028889">
    <property type="entry name" value="USP"/>
</dbReference>
<protein>
    <submittedName>
        <fullName evidence="2">Ubiquitin specific peptidase 18</fullName>
    </submittedName>
</protein>
<proteinExistence type="predicted"/>
<dbReference type="InterPro" id="IPR001394">
    <property type="entry name" value="Peptidase_C19_UCH"/>
</dbReference>
<dbReference type="FunCoup" id="F6YP22">
    <property type="interactions" value="1282"/>
</dbReference>